<reference evidence="2 3" key="1">
    <citation type="submission" date="2024-05" db="EMBL/GenBank/DDBJ databases">
        <authorList>
            <person name="Duchaud E."/>
        </authorList>
    </citation>
    <scope>NUCLEOTIDE SEQUENCE [LARGE SCALE GENOMIC DNA]</scope>
    <source>
        <strain evidence="2">Ena-SAMPLE-TAB-13-05-2024-13:56:06:370-140308</strain>
    </source>
</reference>
<proteinExistence type="predicted"/>
<sequence length="184" mass="21408">MTNEKIKYGLKNKKLALSFWEKFSHYEIVFALFIMPLITVFMYLKDFFSNTLEPVKPGIIWISITFSVIGVLFIFIQKNRLKLKQVTTSLDKSELEKIIENVAKDLEWHLYFSNSKAIVAKTHPNFLSGSWGEQITILFSHNKVYVNSICDPNKHSSVVSFGRNRRNEVTLIRTIKKTERLSSI</sequence>
<keyword evidence="1" id="KW-1133">Transmembrane helix</keyword>
<evidence type="ECO:0000313" key="3">
    <source>
        <dbReference type="Proteomes" id="UP001497527"/>
    </source>
</evidence>
<keyword evidence="1" id="KW-0812">Transmembrane</keyword>
<keyword evidence="3" id="KW-1185">Reference proteome</keyword>
<dbReference type="RefSeq" id="WP_348717911.1">
    <property type="nucleotide sequence ID" value="NZ_CAXJIO010000013.1"/>
</dbReference>
<feature type="transmembrane region" description="Helical" evidence="1">
    <location>
        <begin position="23"/>
        <end position="44"/>
    </location>
</feature>
<dbReference type="EMBL" id="CAXJIO010000013">
    <property type="protein sequence ID" value="CAL2103718.1"/>
    <property type="molecule type" value="Genomic_DNA"/>
</dbReference>
<comment type="caution">
    <text evidence="2">The sequence shown here is derived from an EMBL/GenBank/DDBJ whole genome shotgun (WGS) entry which is preliminary data.</text>
</comment>
<gene>
    <name evidence="2" type="ORF">T190423A01A_40311</name>
</gene>
<dbReference type="Proteomes" id="UP001497527">
    <property type="component" value="Unassembled WGS sequence"/>
</dbReference>
<name>A0ABP1EZJ0_9FLAO</name>
<feature type="transmembrane region" description="Helical" evidence="1">
    <location>
        <begin position="59"/>
        <end position="76"/>
    </location>
</feature>
<protein>
    <submittedName>
        <fullName evidence="2">Uncharacterized protein</fullName>
    </submittedName>
</protein>
<keyword evidence="1" id="KW-0472">Membrane</keyword>
<organism evidence="2 3">
    <name type="scientific">Tenacibaculum polynesiense</name>
    <dbReference type="NCBI Taxonomy" id="3137857"/>
    <lineage>
        <taxon>Bacteria</taxon>
        <taxon>Pseudomonadati</taxon>
        <taxon>Bacteroidota</taxon>
        <taxon>Flavobacteriia</taxon>
        <taxon>Flavobacteriales</taxon>
        <taxon>Flavobacteriaceae</taxon>
        <taxon>Tenacibaculum</taxon>
    </lineage>
</organism>
<evidence type="ECO:0000256" key="1">
    <source>
        <dbReference type="SAM" id="Phobius"/>
    </source>
</evidence>
<evidence type="ECO:0000313" key="2">
    <source>
        <dbReference type="EMBL" id="CAL2103718.1"/>
    </source>
</evidence>
<accession>A0ABP1EZJ0</accession>